<keyword evidence="5 14" id="KW-0547">Nucleotide-binding</keyword>
<evidence type="ECO:0000259" key="17">
    <source>
        <dbReference type="PROSITE" id="PS50979"/>
    </source>
</evidence>
<evidence type="ECO:0000256" key="10">
    <source>
        <dbReference type="ARBA" id="ARBA00023267"/>
    </source>
</evidence>
<protein>
    <submittedName>
        <fullName evidence="21">Acetyl-CoA carboxylase</fullName>
    </submittedName>
</protein>
<dbReference type="InterPro" id="IPR011763">
    <property type="entry name" value="COA_CT_C"/>
</dbReference>
<dbReference type="PROSITE" id="PS50989">
    <property type="entry name" value="COA_CT_CTER"/>
    <property type="match status" value="1"/>
</dbReference>
<dbReference type="GO" id="GO:0046872">
    <property type="term" value="F:metal ion binding"/>
    <property type="evidence" value="ECO:0007669"/>
    <property type="project" value="InterPro"/>
</dbReference>
<dbReference type="PANTHER" id="PTHR45728">
    <property type="entry name" value="ACETYL-COA CARBOXYLASE, ISOFORM A"/>
    <property type="match status" value="1"/>
</dbReference>
<feature type="domain" description="Lipoyl-binding" evidence="15">
    <location>
        <begin position="752"/>
        <end position="827"/>
    </location>
</feature>
<dbReference type="SUPFAM" id="SSF51230">
    <property type="entry name" value="Single hybrid motif"/>
    <property type="match status" value="1"/>
</dbReference>
<evidence type="ECO:0000256" key="12">
    <source>
        <dbReference type="ARBA" id="ARBA00048065"/>
    </source>
</evidence>
<evidence type="ECO:0000256" key="9">
    <source>
        <dbReference type="ARBA" id="ARBA00023160"/>
    </source>
</evidence>
<dbReference type="InterPro" id="IPR011761">
    <property type="entry name" value="ATP-grasp"/>
</dbReference>
<feature type="domain" description="CoA carboxyltransferase C-terminal" evidence="19">
    <location>
        <begin position="1664"/>
        <end position="1947"/>
    </location>
</feature>
<keyword evidence="9" id="KW-0275">Fatty acid biosynthesis</keyword>
<dbReference type="GO" id="GO:0005739">
    <property type="term" value="C:mitochondrion"/>
    <property type="evidence" value="ECO:0007669"/>
    <property type="project" value="TreeGrafter"/>
</dbReference>
<dbReference type="SUPFAM" id="SSF56059">
    <property type="entry name" value="Glutathione synthetase ATP-binding domain-like"/>
    <property type="match status" value="1"/>
</dbReference>
<dbReference type="InterPro" id="IPR029045">
    <property type="entry name" value="ClpP/crotonase-like_dom_sf"/>
</dbReference>
<dbReference type="GO" id="GO:0006633">
    <property type="term" value="P:fatty acid biosynthetic process"/>
    <property type="evidence" value="ECO:0007669"/>
    <property type="project" value="UniProtKB-KW"/>
</dbReference>
<dbReference type="InterPro" id="IPR005479">
    <property type="entry name" value="CPAse_ATP-bd"/>
</dbReference>
<evidence type="ECO:0000256" key="13">
    <source>
        <dbReference type="ARBA" id="ARBA00048600"/>
    </source>
</evidence>
<dbReference type="InterPro" id="IPR011053">
    <property type="entry name" value="Single_hybrid_motif"/>
</dbReference>
<proteinExistence type="predicted"/>
<keyword evidence="8" id="KW-0443">Lipid metabolism</keyword>
<sequence length="2060" mass="231887">MERLPFHVQNMSNNENKKQRIDNKMKWENNVLRTGWEVGRYKTHFGAIRATPSPRISPCHSVVVSPCSSTKASPTNTPSLPPLLARKFFGPAEADSRQDMPGPSNTPTMQTFRVSKFDGPSTQLSSNQVDQKNRIFPDIESFVNDFCEDSTKPRYIKRILVATNGIAAVKCILSMRKLLMQLFRDDRIIKFICLTTEQEIQSKAEYLKMADYLVFSPAGANSNNYANVDEIVEHATRNNVDAVWAGWGHASENPRLPDELSKRNIGFIGPPSHAMYSLGDKIASTIVAQTVQIPTIEWSGSGLVAPEPSDDPTTELEIPKDLYHKACVTTTKEGLQSMKEKNITYPVMIKASEGGGGKGIRKCLNDEEFRLNFRRVQAEVPGSPIFIMKCMINARHIEVQLIADQYGQVIPIFTRDCSIQRRCQKIIEEAPAGIVPQEIQRQMQMDAVNLAKKVGYVSAGTVEYMYLPSEQKYYFLELNPRLQVEHPCTEMVANINIPAVQLQIAMGIPLHRITEIRLFFGMDRYGTSPLPEEQCRTDTNISVIAARITSEDPAEGFRPASGSVEVLNFQSNQNVWGYFSVSSTGKVHEFADSQFGHLFAKGMTRYEAISALLCALKELELRATFTSQGNNFHTGWLDARIASRVQESVEYPTHISVAIGATLIGHARITEVFSKFQAALEKGQILPKSVMVNRFGPINFLVCLNESIAFTVVRELGNGTLLVTHEDQAYTCHLEEESERFKVIIGKTLTIFDKENDPSMLRSKNAGRFLQYLKKDGLYVTVGEVFAEMESMKMVINLEIRKAGGRLVQVAQPGQVLFPGTLIARLEDQDDIAVAKPVNFTDKMKEWDITREKELQSRDKTRLNTRFDDLIQSCNNILSGYAMPEPYFRNQTSRLIDDLFVIMRNPRLPYILFQVMLHAVENRISRNNTYNRIKELIADEARPFPAIQLTEEMEGYLSGLDPSELGIERQYFEALLKICDRFEDGLEGHVRIVVDEFLEMFLGTEHYFQDVSYDKGVSSIRANVSDTSSIVRMIFSHTKVSAKNAFLKELLSRLDAQLISKLQLVFKRIANMFNPEIDSLAIFVRQMLNKVHQCSYGEVAKQKLELQRIPLGAEDVTTSSDSPYLIFRANDGGVSRIFIRCLFSNISSVLSTPDKFHGNNKFEALKVKITDLLDGACGEIRVRTAADKTNTYDCNHIFLRLDYDPKLSINGYIHGWATNIADAVKDFEKYLVKHRVAEVEICHAMGSTEGNAHCQQHSQTETVRVIYANETGAIPEICIYKTTDDKLRPFAECGHARLTGRNAQMPHHNIHQVNIQKKRFLANKIGTTYVYDFPLLFGKAALDEWMDFMKSDPESYNRLFSQLTHEKQQAILKEDVASFAKAFEMVLPEENDELKVLRDEEQIVQRRAHGSNNRGMVAWEMDLWTPDAPLGRKIVLIANDITFQMGSFSMREHELYQKASEYSRKHRMPRVYVAANSGARIGFASDVKNRLNIVWNDKDRPEDGFKYLSLDCKEDEGDILSQVESTITEEGHHRIDAVIGKENDIGVENLVGSGLIAGETSAAYREVPTYCLVSGRAVGIGAYVARLSHRICQVESSHIILTGAGALNSVLGREVYTSNNQLGGPQIMFYNGVSHSVAKSDLEGVKRILHWITYLPPPAMDGQNLAQPLAMFKDDHARLVNTHPTKSAYDPRTILDSPDGDGLFDRGTFDEIMCGWAKTIITGRARLRGLPVGVVAVETRTVECELPADPATQDSQSRLVQQAGQVWYPDSAFKTAEAISDFNREGIPLIILANIRGFSGGQKDMFEMVLKFGANIVDALQTYTQPIVVYLPPFGELRGGAWAVLDTKINPTCITMLADPDCRGGVLEASGIVEIKFREKDLLVLLKKCDPKISKLERMIATASEPTAKEQLKDEYQRRVEKLLPICRAAAVKFADLHDTTARMLQKGAIHDEVQWQDARNYMYELISVHAIKLQMARRYLEAIGHSSANTSVDELATGIRWVDEHLQRVNVQIRRALKTDPQNSSKRTRFVYFGDQISKYADGDEFRTVLAAKLNVINF</sequence>
<dbReference type="PANTHER" id="PTHR45728:SF3">
    <property type="entry name" value="ACETYL-COA CARBOXYLASE"/>
    <property type="match status" value="1"/>
</dbReference>
<keyword evidence="20" id="KW-1185">Reference proteome</keyword>
<dbReference type="InterPro" id="IPR011764">
    <property type="entry name" value="Biotin_carboxylation_dom"/>
</dbReference>
<dbReference type="InterPro" id="IPR013815">
    <property type="entry name" value="ATP_grasp_subdomain_1"/>
</dbReference>
<dbReference type="Gene3D" id="3.40.50.20">
    <property type="match status" value="1"/>
</dbReference>
<dbReference type="GO" id="GO:0004075">
    <property type="term" value="F:biotin carboxylase activity"/>
    <property type="evidence" value="ECO:0007669"/>
    <property type="project" value="UniProtKB-EC"/>
</dbReference>
<dbReference type="SUPFAM" id="SSF52440">
    <property type="entry name" value="PreATP-grasp domain"/>
    <property type="match status" value="1"/>
</dbReference>
<dbReference type="InterPro" id="IPR011054">
    <property type="entry name" value="Rudment_hybrid_motif"/>
</dbReference>
<evidence type="ECO:0000259" key="19">
    <source>
        <dbReference type="PROSITE" id="PS50989"/>
    </source>
</evidence>
<dbReference type="PROSITE" id="PS50980">
    <property type="entry name" value="COA_CT_NTER"/>
    <property type="match status" value="1"/>
</dbReference>
<evidence type="ECO:0000313" key="21">
    <source>
        <dbReference type="WBParaSite" id="Gr19_v10_g7820.t1"/>
    </source>
</evidence>
<dbReference type="PROSITE" id="PS50968">
    <property type="entry name" value="BIOTINYL_LIPOYL"/>
    <property type="match status" value="1"/>
</dbReference>
<evidence type="ECO:0000259" key="16">
    <source>
        <dbReference type="PROSITE" id="PS50975"/>
    </source>
</evidence>
<evidence type="ECO:0000259" key="15">
    <source>
        <dbReference type="PROSITE" id="PS50968"/>
    </source>
</evidence>
<evidence type="ECO:0000256" key="4">
    <source>
        <dbReference type="ARBA" id="ARBA00022598"/>
    </source>
</evidence>
<dbReference type="Gene3D" id="3.30.470.20">
    <property type="entry name" value="ATP-grasp fold, B domain"/>
    <property type="match status" value="1"/>
</dbReference>
<keyword evidence="11" id="KW-0511">Multifunctional enzyme</keyword>
<dbReference type="SUPFAM" id="SSF51246">
    <property type="entry name" value="Rudiment single hybrid motif"/>
    <property type="match status" value="1"/>
</dbReference>
<dbReference type="Proteomes" id="UP000887572">
    <property type="component" value="Unplaced"/>
</dbReference>
<dbReference type="SMART" id="SM00878">
    <property type="entry name" value="Biotin_carb_C"/>
    <property type="match status" value="1"/>
</dbReference>
<dbReference type="InterPro" id="IPR016185">
    <property type="entry name" value="PreATP-grasp_dom_sf"/>
</dbReference>
<dbReference type="Pfam" id="PF02785">
    <property type="entry name" value="Biotin_carb_C"/>
    <property type="match status" value="1"/>
</dbReference>
<reference evidence="21" key="1">
    <citation type="submission" date="2022-11" db="UniProtKB">
        <authorList>
            <consortium name="WormBaseParasite"/>
        </authorList>
    </citation>
    <scope>IDENTIFICATION</scope>
</reference>
<comment type="catalytic activity">
    <reaction evidence="13">
        <text>N(6)-biotinyl-L-lysyl-[protein] + hydrogencarbonate + ATP = N(6)-carboxybiotinyl-L-lysyl-[protein] + ADP + phosphate + H(+)</text>
        <dbReference type="Rhea" id="RHEA:13501"/>
        <dbReference type="Rhea" id="RHEA-COMP:10505"/>
        <dbReference type="Rhea" id="RHEA-COMP:10506"/>
        <dbReference type="ChEBI" id="CHEBI:15378"/>
        <dbReference type="ChEBI" id="CHEBI:17544"/>
        <dbReference type="ChEBI" id="CHEBI:30616"/>
        <dbReference type="ChEBI" id="CHEBI:43474"/>
        <dbReference type="ChEBI" id="CHEBI:83144"/>
        <dbReference type="ChEBI" id="CHEBI:83145"/>
        <dbReference type="ChEBI" id="CHEBI:456216"/>
        <dbReference type="EC" id="6.3.4.14"/>
    </reaction>
</comment>
<dbReference type="Gene3D" id="3.90.1770.10">
    <property type="entry name" value="PreATP-grasp domain"/>
    <property type="match status" value="1"/>
</dbReference>
<dbReference type="PROSITE" id="PS00867">
    <property type="entry name" value="CPSASE_2"/>
    <property type="match status" value="1"/>
</dbReference>
<evidence type="ECO:0000256" key="5">
    <source>
        <dbReference type="ARBA" id="ARBA00022741"/>
    </source>
</evidence>
<dbReference type="PROSITE" id="PS00866">
    <property type="entry name" value="CPSASE_1"/>
    <property type="match status" value="1"/>
</dbReference>
<dbReference type="InterPro" id="IPR049076">
    <property type="entry name" value="ACCA"/>
</dbReference>
<dbReference type="Pfam" id="PF02786">
    <property type="entry name" value="CPSase_L_D2"/>
    <property type="match status" value="1"/>
</dbReference>
<dbReference type="FunFam" id="3.30.1490.20:FF:000003">
    <property type="entry name" value="acetyl-CoA carboxylase isoform X1"/>
    <property type="match status" value="1"/>
</dbReference>
<evidence type="ECO:0000256" key="8">
    <source>
        <dbReference type="ARBA" id="ARBA00023098"/>
    </source>
</evidence>
<feature type="domain" description="ATP-grasp" evidence="16">
    <location>
        <begin position="320"/>
        <end position="506"/>
    </location>
</feature>
<keyword evidence="6" id="KW-0276">Fatty acid metabolism</keyword>
<dbReference type="Gene3D" id="3.90.226.10">
    <property type="entry name" value="2-enoyl-CoA Hydratase, Chain A, domain 1"/>
    <property type="match status" value="2"/>
</dbReference>
<comment type="pathway">
    <text evidence="2">Lipid metabolism; malonyl-CoA biosynthesis; malonyl-CoA from acetyl-CoA: step 1/1.</text>
</comment>
<dbReference type="GO" id="GO:0005524">
    <property type="term" value="F:ATP binding"/>
    <property type="evidence" value="ECO:0007669"/>
    <property type="project" value="UniProtKB-UniRule"/>
</dbReference>
<dbReference type="Gene3D" id="3.30.1490.20">
    <property type="entry name" value="ATP-grasp fold, A domain"/>
    <property type="match status" value="1"/>
</dbReference>
<dbReference type="Gene3D" id="2.40.50.100">
    <property type="match status" value="1"/>
</dbReference>
<feature type="domain" description="Biotin carboxylation" evidence="17">
    <location>
        <begin position="155"/>
        <end position="657"/>
    </location>
</feature>
<name>A0A914I5Z1_GLORO</name>
<feature type="domain" description="CoA carboxyltransferase N-terminal" evidence="18">
    <location>
        <begin position="1308"/>
        <end position="1667"/>
    </location>
</feature>
<comment type="cofactor">
    <cofactor evidence="1">
        <name>biotin</name>
        <dbReference type="ChEBI" id="CHEBI:57586"/>
    </cofactor>
</comment>
<evidence type="ECO:0000256" key="2">
    <source>
        <dbReference type="ARBA" id="ARBA00004956"/>
    </source>
</evidence>
<dbReference type="InterPro" id="IPR013537">
    <property type="entry name" value="AcCoA_COase_cen"/>
</dbReference>
<dbReference type="GO" id="GO:0003989">
    <property type="term" value="F:acetyl-CoA carboxylase activity"/>
    <property type="evidence" value="ECO:0007669"/>
    <property type="project" value="UniProtKB-EC"/>
</dbReference>
<evidence type="ECO:0000256" key="1">
    <source>
        <dbReference type="ARBA" id="ARBA00001953"/>
    </source>
</evidence>
<evidence type="ECO:0000256" key="6">
    <source>
        <dbReference type="ARBA" id="ARBA00022832"/>
    </source>
</evidence>
<evidence type="ECO:0000256" key="14">
    <source>
        <dbReference type="PROSITE-ProRule" id="PRU00409"/>
    </source>
</evidence>
<dbReference type="Pfam" id="PF00289">
    <property type="entry name" value="Biotin_carb_N"/>
    <property type="match status" value="1"/>
</dbReference>
<evidence type="ECO:0000259" key="18">
    <source>
        <dbReference type="PROSITE" id="PS50980"/>
    </source>
</evidence>
<evidence type="ECO:0000313" key="20">
    <source>
        <dbReference type="Proteomes" id="UP000887572"/>
    </source>
</evidence>
<keyword evidence="7 14" id="KW-0067">ATP-binding</keyword>
<dbReference type="FunFam" id="2.40.50.100:FF:000005">
    <property type="entry name" value="Acetyl-CoA carboxylase 1"/>
    <property type="match status" value="1"/>
</dbReference>
<dbReference type="Gene3D" id="2.40.460.10">
    <property type="entry name" value="Biotin dependent carboxylase carboxyltransferase"/>
    <property type="match status" value="1"/>
</dbReference>
<keyword evidence="10" id="KW-0092">Biotin</keyword>
<dbReference type="InterPro" id="IPR034733">
    <property type="entry name" value="AcCoA_carboxyl_beta"/>
</dbReference>
<evidence type="ECO:0000256" key="3">
    <source>
        <dbReference type="ARBA" id="ARBA00022516"/>
    </source>
</evidence>
<keyword evidence="4" id="KW-0436">Ligase</keyword>
<dbReference type="Pfam" id="PF08326">
    <property type="entry name" value="ACC_central"/>
    <property type="match status" value="2"/>
</dbReference>
<evidence type="ECO:0000256" key="11">
    <source>
        <dbReference type="ARBA" id="ARBA00023268"/>
    </source>
</evidence>
<organism evidence="20 21">
    <name type="scientific">Globodera rostochiensis</name>
    <name type="common">Golden nematode worm</name>
    <name type="synonym">Heterodera rostochiensis</name>
    <dbReference type="NCBI Taxonomy" id="31243"/>
    <lineage>
        <taxon>Eukaryota</taxon>
        <taxon>Metazoa</taxon>
        <taxon>Ecdysozoa</taxon>
        <taxon>Nematoda</taxon>
        <taxon>Chromadorea</taxon>
        <taxon>Rhabditida</taxon>
        <taxon>Tylenchina</taxon>
        <taxon>Tylenchomorpha</taxon>
        <taxon>Tylenchoidea</taxon>
        <taxon>Heteroderidae</taxon>
        <taxon>Heteroderinae</taxon>
        <taxon>Globodera</taxon>
    </lineage>
</organism>
<dbReference type="InterPro" id="IPR000089">
    <property type="entry name" value="Biotin_lipoyl"/>
</dbReference>
<dbReference type="SUPFAM" id="SSF52096">
    <property type="entry name" value="ClpP/crotonase"/>
    <property type="match status" value="2"/>
</dbReference>
<accession>A0A914I5Z1</accession>
<dbReference type="Pfam" id="PF01039">
    <property type="entry name" value="Carboxyl_trans"/>
    <property type="match status" value="1"/>
</dbReference>
<dbReference type="InterPro" id="IPR005482">
    <property type="entry name" value="Biotin_COase_C"/>
</dbReference>
<dbReference type="InterPro" id="IPR011762">
    <property type="entry name" value="COA_CT_N"/>
</dbReference>
<dbReference type="PROSITE" id="PS50975">
    <property type="entry name" value="ATP_GRASP"/>
    <property type="match status" value="1"/>
</dbReference>
<dbReference type="PROSITE" id="PS50979">
    <property type="entry name" value="BC"/>
    <property type="match status" value="1"/>
</dbReference>
<keyword evidence="3" id="KW-0444">Lipid biosynthesis</keyword>
<comment type="catalytic activity">
    <reaction evidence="12">
        <text>hydrogencarbonate + acetyl-CoA + ATP = malonyl-CoA + ADP + phosphate + H(+)</text>
        <dbReference type="Rhea" id="RHEA:11308"/>
        <dbReference type="ChEBI" id="CHEBI:15378"/>
        <dbReference type="ChEBI" id="CHEBI:17544"/>
        <dbReference type="ChEBI" id="CHEBI:30616"/>
        <dbReference type="ChEBI" id="CHEBI:43474"/>
        <dbReference type="ChEBI" id="CHEBI:57288"/>
        <dbReference type="ChEBI" id="CHEBI:57384"/>
        <dbReference type="ChEBI" id="CHEBI:456216"/>
        <dbReference type="EC" id="6.4.1.2"/>
    </reaction>
</comment>
<dbReference type="WBParaSite" id="Gr19_v10_g7820.t1">
    <property type="protein sequence ID" value="Gr19_v10_g7820.t1"/>
    <property type="gene ID" value="Gr19_v10_g7820"/>
</dbReference>
<evidence type="ECO:0000256" key="7">
    <source>
        <dbReference type="ARBA" id="ARBA00022840"/>
    </source>
</evidence>
<dbReference type="CDD" id="cd06850">
    <property type="entry name" value="biotinyl_domain"/>
    <property type="match status" value="1"/>
</dbReference>
<dbReference type="InterPro" id="IPR005481">
    <property type="entry name" value="BC-like_N"/>
</dbReference>